<organism evidence="2">
    <name type="scientific">Oppiella nova</name>
    <dbReference type="NCBI Taxonomy" id="334625"/>
    <lineage>
        <taxon>Eukaryota</taxon>
        <taxon>Metazoa</taxon>
        <taxon>Ecdysozoa</taxon>
        <taxon>Arthropoda</taxon>
        <taxon>Chelicerata</taxon>
        <taxon>Arachnida</taxon>
        <taxon>Acari</taxon>
        <taxon>Acariformes</taxon>
        <taxon>Sarcoptiformes</taxon>
        <taxon>Oribatida</taxon>
        <taxon>Brachypylina</taxon>
        <taxon>Oppioidea</taxon>
        <taxon>Oppiidae</taxon>
        <taxon>Oppiella</taxon>
    </lineage>
</organism>
<dbReference type="AlphaFoldDB" id="A0A7R9L899"/>
<protein>
    <submittedName>
        <fullName evidence="2">Uncharacterized protein</fullName>
    </submittedName>
</protein>
<dbReference type="EMBL" id="OC914858">
    <property type="protein sequence ID" value="CAD7636920.1"/>
    <property type="molecule type" value="Genomic_DNA"/>
</dbReference>
<evidence type="ECO:0000313" key="2">
    <source>
        <dbReference type="EMBL" id="CAD7636920.1"/>
    </source>
</evidence>
<evidence type="ECO:0000256" key="1">
    <source>
        <dbReference type="SAM" id="MobiDB-lite"/>
    </source>
</evidence>
<feature type="compositionally biased region" description="Basic and acidic residues" evidence="1">
    <location>
        <begin position="46"/>
        <end position="75"/>
    </location>
</feature>
<keyword evidence="3" id="KW-1185">Reference proteome</keyword>
<feature type="compositionally biased region" description="Polar residues" evidence="1">
    <location>
        <begin position="29"/>
        <end position="45"/>
    </location>
</feature>
<feature type="region of interest" description="Disordered" evidence="1">
    <location>
        <begin position="122"/>
        <end position="203"/>
    </location>
</feature>
<feature type="compositionally biased region" description="Basic and acidic residues" evidence="1">
    <location>
        <begin position="179"/>
        <end position="189"/>
    </location>
</feature>
<name>A0A7R9L899_9ACAR</name>
<feature type="region of interest" description="Disordered" evidence="1">
    <location>
        <begin position="709"/>
        <end position="733"/>
    </location>
</feature>
<feature type="compositionally biased region" description="Basic and acidic residues" evidence="1">
    <location>
        <begin position="10"/>
        <end position="28"/>
    </location>
</feature>
<evidence type="ECO:0000313" key="3">
    <source>
        <dbReference type="Proteomes" id="UP000728032"/>
    </source>
</evidence>
<dbReference type="OrthoDB" id="10258888at2759"/>
<feature type="region of interest" description="Disordered" evidence="1">
    <location>
        <begin position="1"/>
        <end position="75"/>
    </location>
</feature>
<reference evidence="2" key="1">
    <citation type="submission" date="2020-11" db="EMBL/GenBank/DDBJ databases">
        <authorList>
            <person name="Tran Van P."/>
        </authorList>
    </citation>
    <scope>NUCLEOTIDE SEQUENCE</scope>
</reference>
<gene>
    <name evidence="2" type="ORF">ONB1V03_LOCUS505</name>
</gene>
<feature type="compositionally biased region" description="Basic and acidic residues" evidence="1">
    <location>
        <begin position="122"/>
        <end position="143"/>
    </location>
</feature>
<proteinExistence type="predicted"/>
<dbReference type="Proteomes" id="UP000728032">
    <property type="component" value="Unassembled WGS sequence"/>
</dbReference>
<sequence length="917" mass="105501">MNEIQQKSSAKIEGELGDKNLDDKKDTDSVTSIQLDNESVKSTANSDKENISEKIDLNIKEETKENSEKEETDEYDKYFDRWESDSEQTVINSDIKLLTEDINNNFIETEDIGKDNAIIKRDSVEHEKSDLQIKAGDKNREVKQTNGKPNGVKTERKESIKSTSSSKAKSARSKQNTGVRERKTSQESKVRKKRDLAESKPLLSTSDLSLNKVTDNKNELKANSLKNSVSNQEINGTHIESDKQVIGNVSSEESIFDSALIIDSMEKEDSQMYSSLMDQIYASGESVSPSREHLDVMGECHKPGSRCGHKLHFKTIPANVGKIETGHIGSRVDSRRDNRYPDNTVRQHRVLRVRRERPSSDGYKSIDPNIITQTVEKSLRKYQLERKLFEELHDLKRFQIRSGRSNEILMVKRLIDKFRKDVKAPGMSDFSGSYTYKNYEYYLYDQLRKLSTSNQGKVALLNRSMSHENIQLIRNSNESITQSNPEMMQNTAGLDINQQNKDTNDTQSPDKDRNIESKQQLSQNAIIANTLHTESGESGTHDTEIMETIAISETNDKHRHETSNEIDSDSDLIKFDSTGLGLTLHNDSCESNQHSDVNADQTDQCIGDIVDIGDIEKHLKSDDIFRDLQNRSVEQNELIEHSIELSRNRKISQTISQDISENIINDCLNEIHQQLTQKEVKNLEESEDLSVDEIQDLQNGMDFFKQSNVEKTKSKISTKSSDSQTDRISVSEAKRDKVKYSSAKQSYRKECLKSVKDLEPTDRAKNRPQFKRLRTRIPNKRVINIPIDEIRERWKPIKESELKKLYILNSHKTDSQLKTQYILWYELNKTLRHSWDKTKSTFDTQIEKYIVENRNSLQRRRTLSDSKYRIERKLKEKKNKLYNEYLRTACAPTDGNLLGKPLLNFMAALKMITVTEP</sequence>
<dbReference type="EMBL" id="CAJPVJ010000033">
    <property type="protein sequence ID" value="CAG2159100.1"/>
    <property type="molecule type" value="Genomic_DNA"/>
</dbReference>
<accession>A0A7R9L899</accession>